<protein>
    <submittedName>
        <fullName evidence="3">Uncharacterized protein</fullName>
    </submittedName>
</protein>
<feature type="compositionally biased region" description="Basic residues" evidence="1">
    <location>
        <begin position="255"/>
        <end position="264"/>
    </location>
</feature>
<feature type="compositionally biased region" description="Polar residues" evidence="1">
    <location>
        <begin position="304"/>
        <end position="317"/>
    </location>
</feature>
<evidence type="ECO:0000256" key="1">
    <source>
        <dbReference type="SAM" id="MobiDB-lite"/>
    </source>
</evidence>
<feature type="compositionally biased region" description="Basic and acidic residues" evidence="1">
    <location>
        <begin position="179"/>
        <end position="199"/>
    </location>
</feature>
<reference evidence="3" key="2">
    <citation type="submission" date="2015-06" db="UniProtKB">
        <authorList>
            <consortium name="EnsemblMetazoa"/>
        </authorList>
    </citation>
    <scope>IDENTIFICATION</scope>
</reference>
<dbReference type="EnsemblMetazoa" id="MESCA000085-RA">
    <property type="protein sequence ID" value="MESCA000085-PA"/>
    <property type="gene ID" value="MESCA000085"/>
</dbReference>
<keyword evidence="2" id="KW-0812">Transmembrane</keyword>
<sequence>MLDEIGDILFSVIVGYMGALEFFFIARHLYHWTMRHCQKYDENSLAHIQEQLKSAIAVAAEREKSGYNAMEDGVLYKDEKQITQENKSSDNKKHEIMTHANDSLYPTQTLKTQFSQDPEKDKFSFKSKLPQNISEESIEPQSSKSSLSTQTSNSVDGPMISEELAREDPEGEPTQYPDDYLRSLDGLKNKPLTRDDGTGRRRAFKKRKSSDSSNSSRDSRTSRDEELKMFTSLEEKEQEKHDFVPIHYSEQNLKVKPRRRHKRSPGHDYKRPDSAGSLPIDEEEDYTFDLPTDEEQAREVRQSPFPTSNVHNSSSFEEATKDQHEDILSNMQQKGNSMKLIRRL</sequence>
<dbReference type="EMBL" id="CAQQ02150392">
    <property type="status" value="NOT_ANNOTATED_CDS"/>
    <property type="molecule type" value="Genomic_DNA"/>
</dbReference>
<dbReference type="HOGENOM" id="CLU_807230_0_0_1"/>
<keyword evidence="4" id="KW-1185">Reference proteome</keyword>
<name>T1GA40_MEGSC</name>
<evidence type="ECO:0000256" key="2">
    <source>
        <dbReference type="SAM" id="Phobius"/>
    </source>
</evidence>
<keyword evidence="2" id="KW-1133">Transmembrane helix</keyword>
<feature type="region of interest" description="Disordered" evidence="1">
    <location>
        <begin position="294"/>
        <end position="322"/>
    </location>
</feature>
<organism evidence="3 4">
    <name type="scientific">Megaselia scalaris</name>
    <name type="common">Humpbacked fly</name>
    <name type="synonym">Phora scalaris</name>
    <dbReference type="NCBI Taxonomy" id="36166"/>
    <lineage>
        <taxon>Eukaryota</taxon>
        <taxon>Metazoa</taxon>
        <taxon>Ecdysozoa</taxon>
        <taxon>Arthropoda</taxon>
        <taxon>Hexapoda</taxon>
        <taxon>Insecta</taxon>
        <taxon>Pterygota</taxon>
        <taxon>Neoptera</taxon>
        <taxon>Endopterygota</taxon>
        <taxon>Diptera</taxon>
        <taxon>Brachycera</taxon>
        <taxon>Muscomorpha</taxon>
        <taxon>Platypezoidea</taxon>
        <taxon>Phoridae</taxon>
        <taxon>Megaseliini</taxon>
        <taxon>Megaselia</taxon>
    </lineage>
</organism>
<dbReference type="AlphaFoldDB" id="T1GA40"/>
<evidence type="ECO:0000313" key="3">
    <source>
        <dbReference type="EnsemblMetazoa" id="MESCA000085-PA"/>
    </source>
</evidence>
<feature type="region of interest" description="Disordered" evidence="1">
    <location>
        <begin position="113"/>
        <end position="282"/>
    </location>
</feature>
<proteinExistence type="predicted"/>
<keyword evidence="2" id="KW-0472">Membrane</keyword>
<reference evidence="4" key="1">
    <citation type="submission" date="2013-02" db="EMBL/GenBank/DDBJ databases">
        <authorList>
            <person name="Hughes D."/>
        </authorList>
    </citation>
    <scope>NUCLEOTIDE SEQUENCE</scope>
    <source>
        <strain>Durham</strain>
        <strain evidence="4">NC isolate 2 -- Noor lab</strain>
    </source>
</reference>
<dbReference type="Proteomes" id="UP000015102">
    <property type="component" value="Unassembled WGS sequence"/>
</dbReference>
<evidence type="ECO:0000313" key="4">
    <source>
        <dbReference type="Proteomes" id="UP000015102"/>
    </source>
</evidence>
<feature type="transmembrane region" description="Helical" evidence="2">
    <location>
        <begin position="6"/>
        <end position="26"/>
    </location>
</feature>
<accession>T1GA40</accession>
<dbReference type="STRING" id="36166.T1GA40"/>
<feature type="compositionally biased region" description="Low complexity" evidence="1">
    <location>
        <begin position="141"/>
        <end position="154"/>
    </location>
</feature>
<feature type="compositionally biased region" description="Basic and acidic residues" evidence="1">
    <location>
        <begin position="217"/>
        <end position="244"/>
    </location>
</feature>